<accession>A0A7X0IBL0</accession>
<keyword evidence="9" id="KW-1133">Transmembrane helix</keyword>
<gene>
    <name evidence="12" type="ORF">BJ992_001587</name>
</gene>
<dbReference type="GO" id="GO:0016020">
    <property type="term" value="C:membrane"/>
    <property type="evidence" value="ECO:0007669"/>
    <property type="project" value="InterPro"/>
</dbReference>
<feature type="transmembrane region" description="Helical" evidence="9">
    <location>
        <begin position="88"/>
        <end position="103"/>
    </location>
</feature>
<keyword evidence="13" id="KW-1185">Reference proteome</keyword>
<name>A0A7X0IBL0_9ACTN</name>
<dbReference type="CDD" id="cd16917">
    <property type="entry name" value="HATPase_UhpB-NarQ-NarX-like"/>
    <property type="match status" value="1"/>
</dbReference>
<dbReference type="InterPro" id="IPR003594">
    <property type="entry name" value="HATPase_dom"/>
</dbReference>
<dbReference type="Pfam" id="PF07730">
    <property type="entry name" value="HisKA_3"/>
    <property type="match status" value="1"/>
</dbReference>
<evidence type="ECO:0000256" key="4">
    <source>
        <dbReference type="ARBA" id="ARBA00022679"/>
    </source>
</evidence>
<feature type="domain" description="Signal transduction histidine kinase subgroup 3 dimerisation and phosphoacceptor" evidence="11">
    <location>
        <begin position="180"/>
        <end position="245"/>
    </location>
</feature>
<dbReference type="InterPro" id="IPR011712">
    <property type="entry name" value="Sig_transdc_His_kin_sub3_dim/P"/>
</dbReference>
<keyword evidence="7" id="KW-0067">ATP-binding</keyword>
<dbReference type="Pfam" id="PF02518">
    <property type="entry name" value="HATPase_c"/>
    <property type="match status" value="1"/>
</dbReference>
<evidence type="ECO:0000256" key="1">
    <source>
        <dbReference type="ARBA" id="ARBA00000085"/>
    </source>
</evidence>
<dbReference type="Gene3D" id="1.20.5.1930">
    <property type="match status" value="1"/>
</dbReference>
<dbReference type="Proteomes" id="UP000555564">
    <property type="component" value="Unassembled WGS sequence"/>
</dbReference>
<sequence>MRVRWSPRSDFLVPFIVGMVQIWGTFGAQHGQVRPGDPTTRLPLDELAVVLLLIGPLALIMRRSRPVPTLWLIAAATALYIWGGYPYGPAFVSPIVAVFNAVLTGHRRAAWISIGVMYAFFAAYITFKLPAPHDLWHHASIIASMLVVVTAAEVVGARRERLAERLRVEEEEARRRASDERLTMAQELHDVLGHSISLIHVQAATALHLIDDHPEQARTALTTIKQASKDVLTEMRSVLGVLRDDAPRSPTAGIGQLEELVERMPSATLRTEGTPRPLPPEVDRAAYRIVQESLTNVTKHAPGARATVTLGYGHDELLVRVDDTGRTEPGTLTGDGGGDGLPGMRARAAALGGTLTAAPHPTGFRVEARLPIPAEDTK</sequence>
<feature type="transmembrane region" description="Helical" evidence="9">
    <location>
        <begin position="12"/>
        <end position="30"/>
    </location>
</feature>
<protein>
    <recommendedName>
        <fullName evidence="2">histidine kinase</fullName>
        <ecNumber evidence="2">2.7.13.3</ecNumber>
    </recommendedName>
</protein>
<dbReference type="PANTHER" id="PTHR24421:SF10">
    <property type="entry name" value="NITRATE_NITRITE SENSOR PROTEIN NARQ"/>
    <property type="match status" value="1"/>
</dbReference>
<organism evidence="12 13">
    <name type="scientific">Sphaerisporangium rubeum</name>
    <dbReference type="NCBI Taxonomy" id="321317"/>
    <lineage>
        <taxon>Bacteria</taxon>
        <taxon>Bacillati</taxon>
        <taxon>Actinomycetota</taxon>
        <taxon>Actinomycetes</taxon>
        <taxon>Streptosporangiales</taxon>
        <taxon>Streptosporangiaceae</taxon>
        <taxon>Sphaerisporangium</taxon>
    </lineage>
</organism>
<feature type="transmembrane region" description="Helical" evidence="9">
    <location>
        <begin position="135"/>
        <end position="157"/>
    </location>
</feature>
<dbReference type="GO" id="GO:0046983">
    <property type="term" value="F:protein dimerization activity"/>
    <property type="evidence" value="ECO:0007669"/>
    <property type="project" value="InterPro"/>
</dbReference>
<keyword evidence="6 12" id="KW-0418">Kinase</keyword>
<evidence type="ECO:0000256" key="6">
    <source>
        <dbReference type="ARBA" id="ARBA00022777"/>
    </source>
</evidence>
<dbReference type="InterPro" id="IPR050482">
    <property type="entry name" value="Sensor_HK_TwoCompSys"/>
</dbReference>
<dbReference type="InterPro" id="IPR036259">
    <property type="entry name" value="MFS_trans_sf"/>
</dbReference>
<evidence type="ECO:0000256" key="8">
    <source>
        <dbReference type="ARBA" id="ARBA00023012"/>
    </source>
</evidence>
<keyword evidence="4" id="KW-0808">Transferase</keyword>
<dbReference type="GO" id="GO:0000155">
    <property type="term" value="F:phosphorelay sensor kinase activity"/>
    <property type="evidence" value="ECO:0007669"/>
    <property type="project" value="InterPro"/>
</dbReference>
<evidence type="ECO:0000256" key="7">
    <source>
        <dbReference type="ARBA" id="ARBA00022840"/>
    </source>
</evidence>
<evidence type="ECO:0000256" key="5">
    <source>
        <dbReference type="ARBA" id="ARBA00022741"/>
    </source>
</evidence>
<evidence type="ECO:0000259" key="10">
    <source>
        <dbReference type="Pfam" id="PF02518"/>
    </source>
</evidence>
<dbReference type="SUPFAM" id="SSF103473">
    <property type="entry name" value="MFS general substrate transporter"/>
    <property type="match status" value="1"/>
</dbReference>
<dbReference type="InterPro" id="IPR036890">
    <property type="entry name" value="HATPase_C_sf"/>
</dbReference>
<dbReference type="EMBL" id="JACHIU010000001">
    <property type="protein sequence ID" value="MBB6472156.1"/>
    <property type="molecule type" value="Genomic_DNA"/>
</dbReference>
<comment type="caution">
    <text evidence="12">The sequence shown here is derived from an EMBL/GenBank/DDBJ whole genome shotgun (WGS) entry which is preliminary data.</text>
</comment>
<dbReference type="AlphaFoldDB" id="A0A7X0IBL0"/>
<dbReference type="SUPFAM" id="SSF55874">
    <property type="entry name" value="ATPase domain of HSP90 chaperone/DNA topoisomerase II/histidine kinase"/>
    <property type="match status" value="1"/>
</dbReference>
<dbReference type="EC" id="2.7.13.3" evidence="2"/>
<comment type="catalytic activity">
    <reaction evidence="1">
        <text>ATP + protein L-histidine = ADP + protein N-phospho-L-histidine.</text>
        <dbReference type="EC" id="2.7.13.3"/>
    </reaction>
</comment>
<evidence type="ECO:0000259" key="11">
    <source>
        <dbReference type="Pfam" id="PF07730"/>
    </source>
</evidence>
<keyword evidence="8" id="KW-0902">Two-component regulatory system</keyword>
<keyword evidence="9" id="KW-0812">Transmembrane</keyword>
<dbReference type="Gene3D" id="3.30.565.10">
    <property type="entry name" value="Histidine kinase-like ATPase, C-terminal domain"/>
    <property type="match status" value="1"/>
</dbReference>
<dbReference type="GO" id="GO:0005524">
    <property type="term" value="F:ATP binding"/>
    <property type="evidence" value="ECO:0007669"/>
    <property type="project" value="UniProtKB-KW"/>
</dbReference>
<keyword evidence="3" id="KW-0597">Phosphoprotein</keyword>
<reference evidence="12 13" key="1">
    <citation type="submission" date="2020-08" db="EMBL/GenBank/DDBJ databases">
        <title>Sequencing the genomes of 1000 actinobacteria strains.</title>
        <authorList>
            <person name="Klenk H.-P."/>
        </authorList>
    </citation>
    <scope>NUCLEOTIDE SEQUENCE [LARGE SCALE GENOMIC DNA]</scope>
    <source>
        <strain evidence="12 13">DSM 44936</strain>
    </source>
</reference>
<evidence type="ECO:0000313" key="12">
    <source>
        <dbReference type="EMBL" id="MBB6472156.1"/>
    </source>
</evidence>
<keyword evidence="9" id="KW-0472">Membrane</keyword>
<evidence type="ECO:0000256" key="3">
    <source>
        <dbReference type="ARBA" id="ARBA00022553"/>
    </source>
</evidence>
<evidence type="ECO:0000313" key="13">
    <source>
        <dbReference type="Proteomes" id="UP000555564"/>
    </source>
</evidence>
<proteinExistence type="predicted"/>
<dbReference type="RefSeq" id="WP_343072548.1">
    <property type="nucleotide sequence ID" value="NZ_BAAALO010000017.1"/>
</dbReference>
<feature type="transmembrane region" description="Helical" evidence="9">
    <location>
        <begin position="110"/>
        <end position="129"/>
    </location>
</feature>
<dbReference type="PANTHER" id="PTHR24421">
    <property type="entry name" value="NITRATE/NITRITE SENSOR PROTEIN NARX-RELATED"/>
    <property type="match status" value="1"/>
</dbReference>
<evidence type="ECO:0000256" key="9">
    <source>
        <dbReference type="SAM" id="Phobius"/>
    </source>
</evidence>
<keyword evidence="5" id="KW-0547">Nucleotide-binding</keyword>
<feature type="domain" description="Histidine kinase/HSP90-like ATPase" evidence="10">
    <location>
        <begin position="284"/>
        <end position="372"/>
    </location>
</feature>
<evidence type="ECO:0000256" key="2">
    <source>
        <dbReference type="ARBA" id="ARBA00012438"/>
    </source>
</evidence>